<dbReference type="RefSeq" id="WP_354434896.1">
    <property type="nucleotide sequence ID" value="NZ_JBEPLY010000011.1"/>
</dbReference>
<keyword evidence="2" id="KW-1185">Reference proteome</keyword>
<name>A0ABV2IDM3_9HYPH</name>
<organism evidence="1 2">
    <name type="scientific">Martelella mangrovi</name>
    <dbReference type="NCBI Taxonomy" id="1397477"/>
    <lineage>
        <taxon>Bacteria</taxon>
        <taxon>Pseudomonadati</taxon>
        <taxon>Pseudomonadota</taxon>
        <taxon>Alphaproteobacteria</taxon>
        <taxon>Hyphomicrobiales</taxon>
        <taxon>Aurantimonadaceae</taxon>
        <taxon>Martelella</taxon>
    </lineage>
</organism>
<sequence length="104" mass="11032">MKTAHDQDELRRLIGVVAGLRAEIPAIAVEPWAQYHASVAAHRTAAVAALEKLGAEEGAKTRDSWNGTFIILAGIRSSSTGGIAAALCNWQRAAELKLKLEAQA</sequence>
<evidence type="ECO:0000313" key="2">
    <source>
        <dbReference type="Proteomes" id="UP001549164"/>
    </source>
</evidence>
<dbReference type="Proteomes" id="UP001549164">
    <property type="component" value="Unassembled WGS sequence"/>
</dbReference>
<evidence type="ECO:0000313" key="1">
    <source>
        <dbReference type="EMBL" id="MET3601030.1"/>
    </source>
</evidence>
<proteinExistence type="predicted"/>
<protein>
    <submittedName>
        <fullName evidence="1">Uncharacterized protein</fullName>
    </submittedName>
</protein>
<gene>
    <name evidence="1" type="ORF">ABID12_002981</name>
</gene>
<reference evidence="1 2" key="1">
    <citation type="submission" date="2024-06" db="EMBL/GenBank/DDBJ databases">
        <title>Genomic Encyclopedia of Type Strains, Phase IV (KMG-IV): sequencing the most valuable type-strain genomes for metagenomic binning, comparative biology and taxonomic classification.</title>
        <authorList>
            <person name="Goeker M."/>
        </authorList>
    </citation>
    <scope>NUCLEOTIDE SEQUENCE [LARGE SCALE GENOMIC DNA]</scope>
    <source>
        <strain evidence="1 2">DSM 28102</strain>
    </source>
</reference>
<dbReference type="EMBL" id="JBEPLY010000011">
    <property type="protein sequence ID" value="MET3601030.1"/>
    <property type="molecule type" value="Genomic_DNA"/>
</dbReference>
<comment type="caution">
    <text evidence="1">The sequence shown here is derived from an EMBL/GenBank/DDBJ whole genome shotgun (WGS) entry which is preliminary data.</text>
</comment>
<accession>A0ABV2IDM3</accession>